<keyword evidence="6" id="KW-1185">Reference proteome</keyword>
<comment type="subcellular location">
    <subcellularLocation>
        <location evidence="1">Nucleus</location>
    </subcellularLocation>
</comment>
<organism evidence="5 6">
    <name type="scientific">Megalops atlanticus</name>
    <name type="common">Tarpon</name>
    <name type="synonym">Clupea gigantea</name>
    <dbReference type="NCBI Taxonomy" id="7932"/>
    <lineage>
        <taxon>Eukaryota</taxon>
        <taxon>Metazoa</taxon>
        <taxon>Chordata</taxon>
        <taxon>Craniata</taxon>
        <taxon>Vertebrata</taxon>
        <taxon>Euteleostomi</taxon>
        <taxon>Actinopterygii</taxon>
        <taxon>Neopterygii</taxon>
        <taxon>Teleostei</taxon>
        <taxon>Elopiformes</taxon>
        <taxon>Megalopidae</taxon>
        <taxon>Megalops</taxon>
    </lineage>
</organism>
<dbReference type="OrthoDB" id="2156856at2759"/>
<protein>
    <recommendedName>
        <fullName evidence="7">Protein SAAL1</fullName>
    </recommendedName>
</protein>
<name>A0A9D3T7Q3_MEGAT</name>
<comment type="similarity">
    <text evidence="3">Belongs to the SAAL1 family.</text>
</comment>
<dbReference type="Proteomes" id="UP001046870">
    <property type="component" value="Chromosome 7"/>
</dbReference>
<dbReference type="InterPro" id="IPR011989">
    <property type="entry name" value="ARM-like"/>
</dbReference>
<evidence type="ECO:0008006" key="7">
    <source>
        <dbReference type="Google" id="ProtNLM"/>
    </source>
</evidence>
<dbReference type="InterPro" id="IPR016024">
    <property type="entry name" value="ARM-type_fold"/>
</dbReference>
<dbReference type="PANTHER" id="PTHR23424:SF23">
    <property type="entry name" value="PROTEIN SAAL1"/>
    <property type="match status" value="1"/>
</dbReference>
<proteinExistence type="inferred from homology"/>
<evidence type="ECO:0000313" key="5">
    <source>
        <dbReference type="EMBL" id="KAG7473978.1"/>
    </source>
</evidence>
<evidence type="ECO:0000256" key="1">
    <source>
        <dbReference type="ARBA" id="ARBA00004123"/>
    </source>
</evidence>
<evidence type="ECO:0000256" key="3">
    <source>
        <dbReference type="ARBA" id="ARBA00038401"/>
    </source>
</evidence>
<dbReference type="Gene3D" id="1.25.10.10">
    <property type="entry name" value="Leucine-rich Repeat Variant"/>
    <property type="match status" value="1"/>
</dbReference>
<gene>
    <name evidence="5" type="ORF">MATL_G00101680</name>
</gene>
<keyword evidence="2" id="KW-0539">Nucleus</keyword>
<reference evidence="5" key="1">
    <citation type="submission" date="2021-01" db="EMBL/GenBank/DDBJ databases">
        <authorList>
            <person name="Zahm M."/>
            <person name="Roques C."/>
            <person name="Cabau C."/>
            <person name="Klopp C."/>
            <person name="Donnadieu C."/>
            <person name="Jouanno E."/>
            <person name="Lampietro C."/>
            <person name="Louis A."/>
            <person name="Herpin A."/>
            <person name="Echchiki A."/>
            <person name="Berthelot C."/>
            <person name="Parey E."/>
            <person name="Roest-Crollius H."/>
            <person name="Braasch I."/>
            <person name="Postlethwait J."/>
            <person name="Bobe J."/>
            <person name="Montfort J."/>
            <person name="Bouchez O."/>
            <person name="Begum T."/>
            <person name="Mejri S."/>
            <person name="Adams A."/>
            <person name="Chen W.-J."/>
            <person name="Guiguen Y."/>
        </authorList>
    </citation>
    <scope>NUCLEOTIDE SEQUENCE</scope>
    <source>
        <strain evidence="5">YG-15Mar2019-1</strain>
        <tissue evidence="5">Brain</tissue>
    </source>
</reference>
<feature type="region of interest" description="Disordered" evidence="4">
    <location>
        <begin position="35"/>
        <end position="92"/>
    </location>
</feature>
<sequence>MWVHSRIYLCCRISRWLANEVGVFVKERKELSVPVDQRSKRSMIMERSGEAEESQEELNARSPSPKTDLDSMLHRNPSPPSNQEEDESHLERDSIGETLYSKHWLFSTLTCLIQTVVKQDAVDPGVQVELPEEEEDRLCKMWDMAMDEDVAGFLQEFKATDILLGAIAKSHCPRLTEICVGILGNMACFPETCLSLSDNKDLGEVLLLLLGDSDPPTLLETSRLLLTCLAQPSVAPQWLERFWQQESVCPRLCFIMCSSTNVDLLVKVGELVNKLFDLDERLMKSWITAQPSEADTGSHLPLASSLLEAAKQLRAESPEGLEVYLHAVQLLTTVEEGVQALVEHDGVREQAWTLLCEVICEDLCQLDDPPIILQEQKGLLAPTLAVLSTLSACQDQQYCQLDCNLPLLGSLLRVLQYLSECQQRVKEGEDSSDKGPREDDIQLLALRETATEFLAHMLTNLNKDVLSELLKTGYLTEDTCMSAVRCLLPQHSTAVQYMVSLLCEAEPKMADIVRGKFFTLKS</sequence>
<evidence type="ECO:0000256" key="4">
    <source>
        <dbReference type="SAM" id="MobiDB-lite"/>
    </source>
</evidence>
<feature type="compositionally biased region" description="Basic and acidic residues" evidence="4">
    <location>
        <begin position="35"/>
        <end position="50"/>
    </location>
</feature>
<dbReference type="EMBL" id="JAFDVH010000007">
    <property type="protein sequence ID" value="KAG7473978.1"/>
    <property type="molecule type" value="Genomic_DNA"/>
</dbReference>
<evidence type="ECO:0000256" key="2">
    <source>
        <dbReference type="ARBA" id="ARBA00023242"/>
    </source>
</evidence>
<dbReference type="AlphaFoldDB" id="A0A9D3T7Q3"/>
<dbReference type="GO" id="GO:1901647">
    <property type="term" value="P:positive regulation of synoviocyte proliferation"/>
    <property type="evidence" value="ECO:0007669"/>
    <property type="project" value="TreeGrafter"/>
</dbReference>
<comment type="caution">
    <text evidence="5">The sequence shown here is derived from an EMBL/GenBank/DDBJ whole genome shotgun (WGS) entry which is preliminary data.</text>
</comment>
<dbReference type="SUPFAM" id="SSF48371">
    <property type="entry name" value="ARM repeat"/>
    <property type="match status" value="1"/>
</dbReference>
<dbReference type="GO" id="GO:0005654">
    <property type="term" value="C:nucleoplasm"/>
    <property type="evidence" value="ECO:0007669"/>
    <property type="project" value="TreeGrafter"/>
</dbReference>
<evidence type="ECO:0000313" key="6">
    <source>
        <dbReference type="Proteomes" id="UP001046870"/>
    </source>
</evidence>
<accession>A0A9D3T7Q3</accession>
<dbReference type="InterPro" id="IPR052464">
    <property type="entry name" value="Synovial_Prolif_Regulator"/>
</dbReference>
<dbReference type="PANTHER" id="PTHR23424">
    <property type="entry name" value="SERUM AMYLOID A"/>
    <property type="match status" value="1"/>
</dbReference>